<proteinExistence type="predicted"/>
<evidence type="ECO:0000313" key="2">
    <source>
        <dbReference type="Proteomes" id="UP000799640"/>
    </source>
</evidence>
<name>A0A6G1HIR5_9PEZI</name>
<gene>
    <name evidence="1" type="ORF">EJ06DRAFT_251102</name>
</gene>
<dbReference type="Proteomes" id="UP000799640">
    <property type="component" value="Unassembled WGS sequence"/>
</dbReference>
<reference evidence="1" key="1">
    <citation type="journal article" date="2020" name="Stud. Mycol.">
        <title>101 Dothideomycetes genomes: a test case for predicting lifestyles and emergence of pathogens.</title>
        <authorList>
            <person name="Haridas S."/>
            <person name="Albert R."/>
            <person name="Binder M."/>
            <person name="Bloem J."/>
            <person name="Labutti K."/>
            <person name="Salamov A."/>
            <person name="Andreopoulos B."/>
            <person name="Baker S."/>
            <person name="Barry K."/>
            <person name="Bills G."/>
            <person name="Bluhm B."/>
            <person name="Cannon C."/>
            <person name="Castanera R."/>
            <person name="Culley D."/>
            <person name="Daum C."/>
            <person name="Ezra D."/>
            <person name="Gonzalez J."/>
            <person name="Henrissat B."/>
            <person name="Kuo A."/>
            <person name="Liang C."/>
            <person name="Lipzen A."/>
            <person name="Lutzoni F."/>
            <person name="Magnuson J."/>
            <person name="Mondo S."/>
            <person name="Nolan M."/>
            <person name="Ohm R."/>
            <person name="Pangilinan J."/>
            <person name="Park H.-J."/>
            <person name="Ramirez L."/>
            <person name="Alfaro M."/>
            <person name="Sun H."/>
            <person name="Tritt A."/>
            <person name="Yoshinaga Y."/>
            <person name="Zwiers L.-H."/>
            <person name="Turgeon B."/>
            <person name="Goodwin S."/>
            <person name="Spatafora J."/>
            <person name="Crous P."/>
            <person name="Grigoriev I."/>
        </authorList>
    </citation>
    <scope>NUCLEOTIDE SEQUENCE</scope>
    <source>
        <strain evidence="1">CBS 262.69</strain>
    </source>
</reference>
<protein>
    <submittedName>
        <fullName evidence="1">Uncharacterized protein</fullName>
    </submittedName>
</protein>
<dbReference type="EMBL" id="ML996709">
    <property type="protein sequence ID" value="KAF2395953.1"/>
    <property type="molecule type" value="Genomic_DNA"/>
</dbReference>
<accession>A0A6G1HIR5</accession>
<keyword evidence="2" id="KW-1185">Reference proteome</keyword>
<organism evidence="1 2">
    <name type="scientific">Trichodelitschia bisporula</name>
    <dbReference type="NCBI Taxonomy" id="703511"/>
    <lineage>
        <taxon>Eukaryota</taxon>
        <taxon>Fungi</taxon>
        <taxon>Dikarya</taxon>
        <taxon>Ascomycota</taxon>
        <taxon>Pezizomycotina</taxon>
        <taxon>Dothideomycetes</taxon>
        <taxon>Dothideomycetes incertae sedis</taxon>
        <taxon>Phaeotrichales</taxon>
        <taxon>Phaeotrichaceae</taxon>
        <taxon>Trichodelitschia</taxon>
    </lineage>
</organism>
<dbReference type="AlphaFoldDB" id="A0A6G1HIR5"/>
<sequence length="239" mass="28073">MWNIDDKDGILGTSYLMMSFYIFRGCSRLWTFLRWKQISATGDRNLIFLREWKAVLRIRWRDVFRRSVIRDALCVVRRAERVVMEEIDNNRRERPIDGTPGRVFRRQTGYYPLSQEFLAIVKVSTTVRGGGGGVLAARWATQACLYICRWRMRTRWCNSCAAGAKRRNLPPNPPPPFVLFSTSHQLPLILHLHLHLHLQPSRQQNYQQLHKYPQRTNHTPMLSKVLIICKSKKLVENSP</sequence>
<evidence type="ECO:0000313" key="1">
    <source>
        <dbReference type="EMBL" id="KAF2395953.1"/>
    </source>
</evidence>